<keyword evidence="2" id="KW-0393">Immunoglobulin domain</keyword>
<feature type="domain" description="Fibronectin type-III" evidence="4">
    <location>
        <begin position="639"/>
        <end position="731"/>
    </location>
</feature>
<dbReference type="CDD" id="cd00063">
    <property type="entry name" value="FN3"/>
    <property type="match status" value="30"/>
</dbReference>
<dbReference type="RefSeq" id="XP_045564914.1">
    <property type="nucleotide sequence ID" value="XM_045708958.1"/>
</dbReference>
<feature type="domain" description="Fibronectin type-III" evidence="4">
    <location>
        <begin position="2225"/>
        <end position="2319"/>
    </location>
</feature>
<feature type="domain" description="Ig-like" evidence="3">
    <location>
        <begin position="3123"/>
        <end position="3210"/>
    </location>
</feature>
<dbReference type="Pfam" id="PF00041">
    <property type="entry name" value="fn3"/>
    <property type="match status" value="30"/>
</dbReference>
<feature type="domain" description="Fibronectin type-III" evidence="4">
    <location>
        <begin position="4107"/>
        <end position="4203"/>
    </location>
</feature>
<feature type="domain" description="Fibronectin type-III" evidence="4">
    <location>
        <begin position="3222"/>
        <end position="3316"/>
    </location>
</feature>
<keyword evidence="5" id="KW-1185">Reference proteome</keyword>
<sequence length="4205" mass="461465">MADSLCATGERERERGNSVAMQCEPFAPGIPFLSSVTRATMEIEAPTASMDPKLKDGLVVRAGETFVIGADILGTPLPRVKWLKDGKEIDKTSPRMEVVKTFERTVLTVLDCIRIDGGQFVLSLSNVAGKKDIPVNVKVLDRPGPPDGPMKITGVTAEKATLHWSHPLQDGGASVSHYIIEKRVTNRVSWTVVEPETQAVSYKVTKLVPGTEYIFRVKAVNRFGTGEPLESDPVTACCPFKPPSAPSTPEASAITSDSMVLTWNRPENDGGSEIDGYIVEKRDKDGVRWTKCNKRRLNDIRFRCTGLTEGHSYEFRVSAENSAGLGVPSEPTGYIKACDPLYPPGPPYNPRVTDHSTTTVSISWTKPIYDGGAAIKGYVVEMKEVTEEEWTTCTPPTGVEETHFTVKTLKENREYNFHICAINTEGVGEPADVPGTVVTSERLEAPEIELDSDLRKMVSVRACSTLRLFVPFSGRPEPVVKWSKMEGPLTERAHIEVTSTYTVLVIHTVNRLDTGKYALTLENVGGMKSAFINVTVLDSPSAPEHFEVKDITRDSVSLSWEPPLIDGGAEITHYIVEKREAQRRAFTSVSDNCGRNRMKIDNLIEGGLYYFRVLAVNELGVGLPAETPEPIKVSQAPLPPGKVTVVDVTHDSVSLSWEKPDDDGGNRIKCYVVEMQTKSDDKWTVCSEIRGLRSTIDGLLTGEEYSFRISAVNETGKSEPKLLAEAVVVNDDTMEPIIDLMCNSFSVKAGDDLKIDVPFRGRTEPEVSWKKDGVELKETTKVSFLTSNNSSKITIRNTTREESGNYEITLTNTVGRKSAIIAVTILDKPGPPGAIKVDEVNADYISLSWDPPLYDGGCPISNYVVEKRDTTTTTWKTVSATVARTSIKVPRLTQGTEYQFRIAAENRYGVSRAVESASVVAQYPFETPGPPTTLHVAQATKSFMLVTWNEPASDGGSPIIGYHLEMKDYSSIRWTKTNRGRLIAETEFKVNGVEESLQYEFRVSAENIAGVGPYSKATEPIAARDPCDPPANLTVTDITRTSISLTWSKPENDGGAKVTGYIVEHRELPDGCWLKCNFTNLQETCYDIEGLTEDIQYDFRVIAKNSAGVLSEPSQCTGGITVKDNVVLPRIVLDNKYKKLVIVKAGDVLRIDADISGCPRPVISWSKDGERIEVKARIEITSTHATTTLLVRDTIRRDSGQYTVTVQNVAGTRSLSVNCKVLDRPGPSTGPLDVTGLTAEKCTLTWGPPQENGGAEIIRYIVEKCETSRVTWTSVYEDVKATTCKVTSLRKGNEYIFRVKAVNEYGEGEALESEPTKATDPFTVPAAPTDVEITCVTSETMTICWKRPESDGGSSISGYVIEKREKSGLRWVQVNTKPVNDLRVKASNLCEGCEYEYRVYAENVAGLSPPSIPCKLTKAEDPQFLPSPPAKPKVIDSTKTSVTLSWNKPLFDGGAAVTGYCVEYKRTDEEDWCVGVSNTENTEFTVVGLTSGAEYVFVVKSINKIGVSEPSLPTDPQAAEDREEEPQFNISNEMRKTLLVKDGSSFTLTVPFRGKPVPNVMWDKADVDLRVRASIHTTDTVTSITVEQATRDDSGKYTVTLQNVAGKVTCTLNVRVLDSPGPPCRVGVKDVTKSSATVAWDTPENEGGAAVTNYLVDIREVSNKGWTRVTDSCPRLTYRVSDLQEGGVYYFRVTGENQYGIGLPAETKHGAMITDKSDPKPLAKPVKDDTIEPIIDLLSNSYSVKAGDDLKIDVPFKGRPEPEVSWKKDGAELKETTRVSFLTSNNSSKITIRNTTREESGNYEITLTNTVGRKSAMIAVTILDKPGPPGAIKVDEVNADYISLSWDPPLYDGGCPISNYVVEKRDTTSTTWKTVSATVARTSIKVPRLTQGTEYQFRIAAENRYGVSRAVESASVVAQYPFETPGPPTTLHVAQATKSFMLVTWNEPASDGGSPIIGYHLEMKDYSSIRWTKTNRGRLIAETEFKVNGVEESLQYEFRVSAENIAGVGPYSKATEPIAARDPCDPPANLTVTDITRTSISLTWSKPENDGGAKVTGYIVEHRELPDGCWLKCNFTNLQETCYDIEGLTEDIQYDFRVIAKNSAGVLSEPSQCTGGITVKDNVVLPRIVLDNKYKKLVIVKAGDVLRIDADISGCPRPVISWSKDGERIEVKARIEITSTHATTTLLVRDTIRRDSGQYTVTVQNVAGTRSLSVNCKVLDRPGPSTGPLDVTGLTAEKCTLTWGPPQENGGAEILRYIVEKCETSRVTWTSVYEDVKATTCKVTSLRKGNEYIFRVKAVNEYGEGEALESEPTKATDPFTVPAAPTDVEITCVTSETMTICWKRPESDGGGSISGYVIEKREKSGLRWVQVNTKPVNDLRVKASNLCEGCEYEYRVYAENVAGLSPPSIPCKLTKAEDPQFLPSPPAKPKVIDSTKTSVTLSWNKPLFDGGAAVTGYCVEYKRTDEEDWCVGVSNTENTEFTVVGLTSGAEYVFVVKSINKIGVSEPSLPTDPQAAEDREEEPQFNISNEMRKTLLVKDGSSFTLTVPFRGKPVPNVMWDKADVDLRVRASIHTTDTVTSITVEQATRDDSGKYTVTLQNVAGKVTCTLNVRVLDSPGPPCRVGVKDVTKSSATVAWDTPENEGGAAVTNYLVDIREVSNKGWTRVTDSCPRLTYRVSDLQEGGVYYFRVTGENQYGIGLPAETKHGAMITDKSDPKPLAKPVKDDTIEPIIDLLSNSYSVKAGDDLKIDVPFKGRPEPEVSWKKDGVELKETTKVSFLTSNNSSKITIRNTTREESGNYEITLTNTVGRKSAIIAVTILDKPGPPGAIKVDEVNADYISLSWDPPLYDGGCPISNYVVEKRDTTTTTWKTVSATVARTSIKVPRLTQGTEYQFRIAAENRYGVSRAVESASVVAQYPFETPGPPTTLHVAQATKSFMLVTWNEPASDGGSPIIGYHLEMKDYSSIRWTKTNRGRLIAETEFKVNGVEESLQYEFRVSAENIAGVGPYSKATEPIAARDPCDPPANLTVTDITRTSISLTWSKPENDGGAKVTGYIVEHRELPDGCWLKCNFTNLQETCYDIEGLTEDIQYDFRVIAKNSAGVLSEPSQCTGGITVKDNVVLPRIVLDNKYKKLVIVKAGDVLRIDADISGCPRPVISWSKDGERIEVKARIEITSTHATTTLLVRDTIRRDSGQYTVTVQNVAGTRSLSVNCKVLDRPGPSTGPLDVTGLTAEKCTLTWGPPQENGGAEIIRYIVEKCETSRVTWTSVYEDVKATTCKVTSLRKGNEYIFRVKAVNEYGEGEALESEPTKATDPFTVPAAPTDVEITCVTSETMTICWKRPESDGGSSISGYVIEKREKSGLRWVQVNTKPVNDLRVKASNLCEGCEYEYRVYAENVAGLSPPSIPCKLTKAEDPQFLPSPPAKPKVIDSTKTSVTLSWNKPLFDGGAAVTGYCVEYKRTDEEDWCVGVSNTENTEFTVVGLTSGAEYVFVVKSINKIGVSEPSLPTDPQAAEDREEEPQFNISNEMRKTLLVKDGSSFTLTVPFRGKPVPNVMWDKADVDLRVRASIHTTDTVTSITVEQATRDDSGKYTVTLQNVAGKVTCTLNVRVLDSPGPPCRVGVKDVTKSSATVAWDTPENEGGAAVTNYLVDIREVSNKGWTRVTDSCPRLTYRVSDLQEGGVYYFRVTGENQYGIGLPAETKYGAMITEKPSPPQTIEVTEITKESVSLSWTKPENDGGSRITSYRVDALEKGQDKWVKCGVTKTVHFVVYDLKEATQYFFRVRAENHAGFSDPTEMALSVLVKGQLEPPEMNMNKFPDNIVYVRAGSNLKCQIPLTGKPAPKISLSKDDVVLKSTMRFNSEVTSEYLIISLRESTATDSGRYDICASNASGASRSFVTIVVLDRPSAPVGPIGMSEVTEDSVSLTWLPPRYDGGSPVTNYIIMKRETRNADWTEVSSVVVKCTMKIMKLITGLEYQFRIRAENRYGISEYIDSATVKVDLNYTVPEAPSPPIVTSVTGESITVAWTEPNWNGGRPVVGYHLQMKDKNSILWQTVNKTVIRAAHFKVTNVIVAGLIYEFKVAAENAAGCSPLSKISDAVLAIDACEPPTNVRITHIRKSSIRLEWLKPSYDGGSKVTGYLIEKKEGERDRWTKVNLTNVSDTHYTVTELNEGVVYEFRVAAKNAAGSVSDPSVTAGPAMCVDTDD</sequence>
<evidence type="ECO:0000259" key="4">
    <source>
        <dbReference type="PROSITE" id="PS50853"/>
    </source>
</evidence>
<feature type="domain" description="Fibronectin type-III" evidence="4">
    <location>
        <begin position="2825"/>
        <end position="2918"/>
    </location>
</feature>
<feature type="domain" description="Fibronectin type-III" evidence="4">
    <location>
        <begin position="2619"/>
        <end position="2714"/>
    </location>
</feature>
<dbReference type="InterPro" id="IPR036179">
    <property type="entry name" value="Ig-like_dom_sf"/>
</dbReference>
<organism evidence="5 6">
    <name type="scientific">Salmo salar</name>
    <name type="common">Atlantic salmon</name>
    <dbReference type="NCBI Taxonomy" id="8030"/>
    <lineage>
        <taxon>Eukaryota</taxon>
        <taxon>Metazoa</taxon>
        <taxon>Chordata</taxon>
        <taxon>Craniata</taxon>
        <taxon>Vertebrata</taxon>
        <taxon>Euteleostomi</taxon>
        <taxon>Actinopterygii</taxon>
        <taxon>Neopterygii</taxon>
        <taxon>Teleostei</taxon>
        <taxon>Protacanthopterygii</taxon>
        <taxon>Salmoniformes</taxon>
        <taxon>Salmonidae</taxon>
        <taxon>Salmoninae</taxon>
        <taxon>Salmo</taxon>
    </lineage>
</organism>
<reference evidence="6" key="1">
    <citation type="submission" date="2025-08" db="UniProtKB">
        <authorList>
            <consortium name="RefSeq"/>
        </authorList>
    </citation>
    <scope>IDENTIFICATION</scope>
</reference>
<dbReference type="Pfam" id="PF07679">
    <property type="entry name" value="I-set"/>
    <property type="match status" value="12"/>
</dbReference>
<dbReference type="SMART" id="SM00408">
    <property type="entry name" value="IGc2"/>
    <property type="match status" value="9"/>
</dbReference>
<dbReference type="InterPro" id="IPR013783">
    <property type="entry name" value="Ig-like_fold"/>
</dbReference>
<feature type="domain" description="Fibronectin type-III" evidence="4">
    <location>
        <begin position="245"/>
        <end position="340"/>
    </location>
</feature>
<dbReference type="Proteomes" id="UP001652741">
    <property type="component" value="Chromosome ssa26"/>
</dbReference>
<dbReference type="SUPFAM" id="SSF49265">
    <property type="entry name" value="Fibronectin type III"/>
    <property type="match status" value="18"/>
</dbReference>
<dbReference type="Gene3D" id="2.60.40.10">
    <property type="entry name" value="Immunoglobulins"/>
    <property type="match status" value="42"/>
</dbReference>
<dbReference type="SUPFAM" id="SSF48726">
    <property type="entry name" value="Immunoglobulin"/>
    <property type="match status" value="12"/>
</dbReference>
<dbReference type="InterPro" id="IPR013098">
    <property type="entry name" value="Ig_I-set"/>
</dbReference>
<feature type="domain" description="Ig-like" evidence="3">
    <location>
        <begin position="2126"/>
        <end position="2213"/>
    </location>
</feature>
<feature type="domain" description="Ig-like" evidence="3">
    <location>
        <begin position="2523"/>
        <end position="2612"/>
    </location>
</feature>
<dbReference type="SMART" id="SM00409">
    <property type="entry name" value="IG"/>
    <property type="match status" value="12"/>
</dbReference>
<dbReference type="PANTHER" id="PTHR14340:SF13">
    <property type="entry name" value="TITIN"/>
    <property type="match status" value="1"/>
</dbReference>
<dbReference type="CDD" id="cd05748">
    <property type="entry name" value="Ig_Titin_like"/>
    <property type="match status" value="7"/>
</dbReference>
<feature type="domain" description="Fibronectin type-III" evidence="4">
    <location>
        <begin position="1428"/>
        <end position="1521"/>
    </location>
</feature>
<feature type="domain" description="Fibronectin type-III" evidence="4">
    <location>
        <begin position="2026"/>
        <end position="2122"/>
    </location>
</feature>
<feature type="domain" description="Fibronectin type-III" evidence="4">
    <location>
        <begin position="3321"/>
        <end position="3416"/>
    </location>
</feature>
<feature type="domain" description="Fibronectin type-III" evidence="4">
    <location>
        <begin position="3616"/>
        <end position="3711"/>
    </location>
</feature>
<proteinExistence type="predicted"/>
<feature type="domain" description="Fibronectin type-III" evidence="4">
    <location>
        <begin position="346"/>
        <end position="442"/>
    </location>
</feature>
<evidence type="ECO:0000259" key="3">
    <source>
        <dbReference type="PROSITE" id="PS50835"/>
    </source>
</evidence>
<gene>
    <name evidence="6" type="primary">LOC106588037</name>
</gene>
<dbReference type="PRINTS" id="PR00014">
    <property type="entry name" value="FNTYPEIII"/>
</dbReference>
<feature type="domain" description="Fibronectin type-III" evidence="4">
    <location>
        <begin position="1228"/>
        <end position="1322"/>
    </location>
</feature>
<feature type="domain" description="Fibronectin type-III" evidence="4">
    <location>
        <begin position="1327"/>
        <end position="1422"/>
    </location>
</feature>
<evidence type="ECO:0000256" key="2">
    <source>
        <dbReference type="ARBA" id="ARBA00023319"/>
    </source>
</evidence>
<dbReference type="InterPro" id="IPR003961">
    <property type="entry name" value="FN3_dom"/>
</dbReference>
<dbReference type="InterPro" id="IPR007110">
    <property type="entry name" value="Ig-like_dom"/>
</dbReference>
<feature type="domain" description="Fibronectin type-III" evidence="4">
    <location>
        <begin position="1622"/>
        <end position="1717"/>
    </location>
</feature>
<protein>
    <submittedName>
        <fullName evidence="6">Titin</fullName>
    </submittedName>
</protein>
<dbReference type="InterPro" id="IPR003598">
    <property type="entry name" value="Ig_sub2"/>
</dbReference>
<dbReference type="PROSITE" id="PS50853">
    <property type="entry name" value="FN3"/>
    <property type="match status" value="30"/>
</dbReference>
<feature type="domain" description="Ig-like" evidence="3">
    <location>
        <begin position="720"/>
        <end position="824"/>
    </location>
</feature>
<feature type="domain" description="Fibronectin type-III" evidence="4">
    <location>
        <begin position="3713"/>
        <end position="3806"/>
    </location>
</feature>
<feature type="domain" description="Fibronectin type-III" evidence="4">
    <location>
        <begin position="3422"/>
        <end position="3515"/>
    </location>
</feature>
<keyword evidence="1" id="KW-0677">Repeat</keyword>
<evidence type="ECO:0000256" key="1">
    <source>
        <dbReference type="ARBA" id="ARBA00022737"/>
    </source>
</evidence>
<feature type="domain" description="Fibronectin type-III" evidence="4">
    <location>
        <begin position="145"/>
        <end position="240"/>
    </location>
</feature>
<feature type="domain" description="Fibronectin type-III" evidence="4">
    <location>
        <begin position="1828"/>
        <end position="1921"/>
    </location>
</feature>
<feature type="domain" description="Fibronectin type-III" evidence="4">
    <location>
        <begin position="542"/>
        <end position="636"/>
    </location>
</feature>
<dbReference type="PANTHER" id="PTHR14340">
    <property type="entry name" value="MICROFIBRIL-ASSOCIATED GLYCOPROTEIN 3"/>
    <property type="match status" value="1"/>
</dbReference>
<evidence type="ECO:0000313" key="6">
    <source>
        <dbReference type="RefSeq" id="XP_045564914.1"/>
    </source>
</evidence>
<feature type="domain" description="Ig-like" evidence="3">
    <location>
        <begin position="1526"/>
        <end position="1615"/>
    </location>
</feature>
<feature type="domain" description="Fibronectin type-III" evidence="4">
    <location>
        <begin position="2425"/>
        <end position="2518"/>
    </location>
</feature>
<feature type="domain" description="Fibronectin type-III" evidence="4">
    <location>
        <begin position="930"/>
        <end position="1026"/>
    </location>
</feature>
<dbReference type="SMART" id="SM00060">
    <property type="entry name" value="FN3"/>
    <property type="match status" value="30"/>
</dbReference>
<feature type="domain" description="Fibronectin type-III" evidence="4">
    <location>
        <begin position="3908"/>
        <end position="4002"/>
    </location>
</feature>
<evidence type="ECO:0000313" key="5">
    <source>
        <dbReference type="Proteomes" id="UP001652741"/>
    </source>
</evidence>
<feature type="domain" description="Fibronectin type-III" evidence="4">
    <location>
        <begin position="831"/>
        <end position="924"/>
    </location>
</feature>
<feature type="domain" description="Fibronectin type-III" evidence="4">
    <location>
        <begin position="4008"/>
        <end position="4103"/>
    </location>
</feature>
<dbReference type="InterPro" id="IPR036116">
    <property type="entry name" value="FN3_sf"/>
</dbReference>
<name>A0ABM3E1G3_SALSA</name>
<dbReference type="InterPro" id="IPR003599">
    <property type="entry name" value="Ig_sub"/>
</dbReference>
<feature type="domain" description="Fibronectin type-III" evidence="4">
    <location>
        <begin position="2924"/>
        <end position="3020"/>
    </location>
</feature>
<feature type="domain" description="Fibronectin type-III" evidence="4">
    <location>
        <begin position="2324"/>
        <end position="2419"/>
    </location>
</feature>
<feature type="domain" description="Fibronectin type-III" evidence="4">
    <location>
        <begin position="1927"/>
        <end position="2023"/>
    </location>
</feature>
<feature type="domain" description="Ig-like" evidence="3">
    <location>
        <begin position="1733"/>
        <end position="1821"/>
    </location>
</feature>
<dbReference type="PROSITE" id="PS50835">
    <property type="entry name" value="IG_LIKE"/>
    <property type="match status" value="9"/>
</dbReference>
<feature type="domain" description="Fibronectin type-III" evidence="4">
    <location>
        <begin position="1029"/>
        <end position="1125"/>
    </location>
</feature>
<feature type="domain" description="Ig-like" evidence="3">
    <location>
        <begin position="2730"/>
        <end position="2818"/>
    </location>
</feature>
<feature type="domain" description="Ig-like" evidence="3">
    <location>
        <begin position="3520"/>
        <end position="3609"/>
    </location>
</feature>
<feature type="domain" description="Ig-like" evidence="3">
    <location>
        <begin position="1129"/>
        <end position="1216"/>
    </location>
</feature>
<accession>A0ABM3E1G3</accession>
<dbReference type="GeneID" id="106588037"/>
<feature type="domain" description="Fibronectin type-III" evidence="4">
    <location>
        <begin position="3023"/>
        <end position="3119"/>
    </location>
</feature>